<gene>
    <name evidence="3" type="ORF">ABVC42_08630</name>
    <name evidence="5" type="ORF">CEE75_08845</name>
    <name evidence="4" type="ORF">ERD32_12070</name>
</gene>
<evidence type="ECO:0000313" key="5">
    <source>
        <dbReference type="EMBL" id="TDN30002.1"/>
    </source>
</evidence>
<keyword evidence="8" id="KW-1185">Reference proteome</keyword>
<reference evidence="5 7" key="1">
    <citation type="submission" date="2017-06" db="EMBL/GenBank/DDBJ databases">
        <authorList>
            <person name="Swanenburg J."/>
            <person name="Kort R."/>
        </authorList>
    </citation>
    <scope>NUCLEOTIDE SEQUENCE [LARGE SCALE GENOMIC DNA]</scope>
    <source>
        <strain evidence="5 7">RL05</strain>
    </source>
</reference>
<evidence type="ECO:0000313" key="7">
    <source>
        <dbReference type="Proteomes" id="UP000295195"/>
    </source>
</evidence>
<accession>A0A4Q0LRH6</accession>
<organism evidence="4 6">
    <name type="scientific">Lactobacillus crispatus</name>
    <dbReference type="NCBI Taxonomy" id="47770"/>
    <lineage>
        <taxon>Bacteria</taxon>
        <taxon>Bacillati</taxon>
        <taxon>Bacillota</taxon>
        <taxon>Bacilli</taxon>
        <taxon>Lactobacillales</taxon>
        <taxon>Lactobacillaceae</taxon>
        <taxon>Lactobacillus</taxon>
    </lineage>
</organism>
<reference evidence="4 6" key="2">
    <citation type="submission" date="2019-01" db="EMBL/GenBank/DDBJ databases">
        <title>The genome sequence of Lactobacillus crispatus L49.</title>
        <authorList>
            <person name="Zhong J."/>
            <person name="Zhang J."/>
        </authorList>
    </citation>
    <scope>NUCLEOTIDE SEQUENCE [LARGE SCALE GENOMIC DNA]</scope>
    <source>
        <strain evidence="4 6">L49</strain>
    </source>
</reference>
<dbReference type="EMBL" id="JBETVU010000012">
    <property type="protein sequence ID" value="MES5149968.1"/>
    <property type="molecule type" value="Genomic_DNA"/>
</dbReference>
<dbReference type="NCBIfam" id="TIGR01168">
    <property type="entry name" value="YSIRK_signal"/>
    <property type="match status" value="1"/>
</dbReference>
<dbReference type="Proteomes" id="UP001434419">
    <property type="component" value="Unassembled WGS sequence"/>
</dbReference>
<evidence type="ECO:0000313" key="8">
    <source>
        <dbReference type="Proteomes" id="UP001434419"/>
    </source>
</evidence>
<evidence type="ECO:0000256" key="2">
    <source>
        <dbReference type="SAM" id="SignalP"/>
    </source>
</evidence>
<reference evidence="3" key="3">
    <citation type="submission" date="2024-06" db="EMBL/GenBank/DDBJ databases">
        <title>Vaginal Lactobacillus fatty acid response mechanisms reveal a metabolite-targeted strategy for bacterial vaginosis treatment.</title>
        <authorList>
            <person name="Zhu M."/>
            <person name="Blainey P.C."/>
            <person name="Bloom S.M."/>
            <person name="Kwon D.S."/>
        </authorList>
    </citation>
    <scope>NUCLEOTIDE SEQUENCE</scope>
    <source>
        <strain evidence="3">194_F1_1</strain>
    </source>
</reference>
<keyword evidence="1 2" id="KW-0732">Signal</keyword>
<dbReference type="Proteomes" id="UP000289808">
    <property type="component" value="Unassembled WGS sequence"/>
</dbReference>
<dbReference type="RefSeq" id="WP_005723933.1">
    <property type="nucleotide sequence ID" value="NZ_CAZZQD010000001.1"/>
</dbReference>
<dbReference type="Proteomes" id="UP000295195">
    <property type="component" value="Unassembled WGS sequence"/>
</dbReference>
<dbReference type="AlphaFoldDB" id="A0A4Q0LRH6"/>
<sequence>MFKTKKTQFAIRKLAQGASAVLLCFGILGGASAPIVPAATTDDPTKTVTESTINSENTSFNIETTTNASDKFASISKNGGVQR</sequence>
<evidence type="ECO:0000256" key="1">
    <source>
        <dbReference type="ARBA" id="ARBA00022729"/>
    </source>
</evidence>
<dbReference type="InterPro" id="IPR005877">
    <property type="entry name" value="YSIRK_signal_dom"/>
</dbReference>
<comment type="caution">
    <text evidence="4">The sequence shown here is derived from an EMBL/GenBank/DDBJ whole genome shotgun (WGS) entry which is preliminary data.</text>
</comment>
<evidence type="ECO:0000313" key="4">
    <source>
        <dbReference type="EMBL" id="RXF54115.1"/>
    </source>
</evidence>
<dbReference type="EMBL" id="SCLX01000133">
    <property type="protein sequence ID" value="RXF54115.1"/>
    <property type="molecule type" value="Genomic_DNA"/>
</dbReference>
<evidence type="ECO:0000313" key="6">
    <source>
        <dbReference type="Proteomes" id="UP000289808"/>
    </source>
</evidence>
<feature type="signal peptide" evidence="2">
    <location>
        <begin position="1"/>
        <end position="33"/>
    </location>
</feature>
<name>A0A4Q0LRH6_9LACO</name>
<protein>
    <submittedName>
        <fullName evidence="5">Signal peptide protein</fullName>
    </submittedName>
    <submittedName>
        <fullName evidence="4">YSIRK-type signal peptide-containing protein</fullName>
    </submittedName>
</protein>
<dbReference type="EMBL" id="NKLP01000159">
    <property type="protein sequence ID" value="TDN30002.1"/>
    <property type="molecule type" value="Genomic_DNA"/>
</dbReference>
<feature type="chain" id="PRO_5044607717" evidence="2">
    <location>
        <begin position="34"/>
        <end position="83"/>
    </location>
</feature>
<proteinExistence type="predicted"/>
<evidence type="ECO:0000313" key="3">
    <source>
        <dbReference type="EMBL" id="MES5149968.1"/>
    </source>
</evidence>